<reference evidence="7" key="1">
    <citation type="journal article" date="2019" name="Int. J. Syst. Evol. Microbiol.">
        <title>The Global Catalogue of Microorganisms (GCM) 10K type strain sequencing project: providing services to taxonomists for standard genome sequencing and annotation.</title>
        <authorList>
            <consortium name="The Broad Institute Genomics Platform"/>
            <consortium name="The Broad Institute Genome Sequencing Center for Infectious Disease"/>
            <person name="Wu L."/>
            <person name="Ma J."/>
        </authorList>
    </citation>
    <scope>NUCLEOTIDE SEQUENCE [LARGE SCALE GENOMIC DNA]</scope>
    <source>
        <strain evidence="7">CGMCC 1.15407</strain>
    </source>
</reference>
<protein>
    <submittedName>
        <fullName evidence="6">Amidase</fullName>
    </submittedName>
</protein>
<keyword evidence="2" id="KW-0479">Metal-binding</keyword>
<dbReference type="EMBL" id="BMIU01000001">
    <property type="protein sequence ID" value="GGF16781.1"/>
    <property type="molecule type" value="Genomic_DNA"/>
</dbReference>
<gene>
    <name evidence="6" type="ORF">GCM10011339_00840</name>
</gene>
<dbReference type="InterPro" id="IPR003785">
    <property type="entry name" value="Creatininase/forma_Hydrolase"/>
</dbReference>
<dbReference type="Proteomes" id="UP000647339">
    <property type="component" value="Unassembled WGS sequence"/>
</dbReference>
<name>A0ABQ1UGG1_9BACT</name>
<keyword evidence="4" id="KW-0862">Zinc</keyword>
<accession>A0ABQ1UGG1</accession>
<keyword evidence="3" id="KW-0378">Hydrolase</keyword>
<comment type="caution">
    <text evidence="6">The sequence shown here is derived from an EMBL/GenBank/DDBJ whole genome shotgun (WGS) entry which is preliminary data.</text>
</comment>
<evidence type="ECO:0000313" key="6">
    <source>
        <dbReference type="EMBL" id="GGF16781.1"/>
    </source>
</evidence>
<dbReference type="Gene3D" id="3.40.50.10310">
    <property type="entry name" value="Creatininase"/>
    <property type="match status" value="1"/>
</dbReference>
<keyword evidence="7" id="KW-1185">Reference proteome</keyword>
<sequence>MEINQLTLNHNNMMRPYILAESNWKDLKHANIDLAILPWGATEAHNYHLPYGTDNYEAEAIAAEAGRIAYEAGAHLTVLPTIPFGVNTGQADIFLDMNLNPSTQLAIVNDLVEVLHRQKVRKLLILNSHGGNDFKTILRELGLKFPDMFFSSCNWFKALDKKKYFEMDGDHADEMETSLIMHLQPHLVRSLEEAGEGEERESLVEGIREGWAWSERKWSRVTKDTGIGNPKKASSEKGQRYFKDLTEKISKLFIELAELNQYDPYK</sequence>
<evidence type="ECO:0000256" key="3">
    <source>
        <dbReference type="ARBA" id="ARBA00022801"/>
    </source>
</evidence>
<dbReference type="PANTHER" id="PTHR35005:SF1">
    <property type="entry name" value="2-AMINO-5-FORMYLAMINO-6-RIBOSYLAMINOPYRIMIDIN-4(3H)-ONE 5'-MONOPHOSPHATE DEFORMYLASE"/>
    <property type="match status" value="1"/>
</dbReference>
<comment type="cofactor">
    <cofactor evidence="1">
        <name>Zn(2+)</name>
        <dbReference type="ChEBI" id="CHEBI:29105"/>
    </cofactor>
</comment>
<organism evidence="6 7">
    <name type="scientific">Echinicola rosea</name>
    <dbReference type="NCBI Taxonomy" id="1807691"/>
    <lineage>
        <taxon>Bacteria</taxon>
        <taxon>Pseudomonadati</taxon>
        <taxon>Bacteroidota</taxon>
        <taxon>Cytophagia</taxon>
        <taxon>Cytophagales</taxon>
        <taxon>Cyclobacteriaceae</taxon>
        <taxon>Echinicola</taxon>
    </lineage>
</organism>
<evidence type="ECO:0000256" key="2">
    <source>
        <dbReference type="ARBA" id="ARBA00022723"/>
    </source>
</evidence>
<dbReference type="SUPFAM" id="SSF102215">
    <property type="entry name" value="Creatininase"/>
    <property type="match status" value="1"/>
</dbReference>
<evidence type="ECO:0000313" key="7">
    <source>
        <dbReference type="Proteomes" id="UP000647339"/>
    </source>
</evidence>
<proteinExistence type="inferred from homology"/>
<dbReference type="PANTHER" id="PTHR35005">
    <property type="entry name" value="3-DEHYDRO-SCYLLO-INOSOSE HYDROLASE"/>
    <property type="match status" value="1"/>
</dbReference>
<dbReference type="Pfam" id="PF02633">
    <property type="entry name" value="Creatininase"/>
    <property type="match status" value="1"/>
</dbReference>
<evidence type="ECO:0000256" key="4">
    <source>
        <dbReference type="ARBA" id="ARBA00022833"/>
    </source>
</evidence>
<comment type="similarity">
    <text evidence="5">Belongs to the creatininase superfamily.</text>
</comment>
<dbReference type="InterPro" id="IPR024087">
    <property type="entry name" value="Creatininase-like_sf"/>
</dbReference>
<evidence type="ECO:0000256" key="1">
    <source>
        <dbReference type="ARBA" id="ARBA00001947"/>
    </source>
</evidence>
<evidence type="ECO:0000256" key="5">
    <source>
        <dbReference type="ARBA" id="ARBA00024029"/>
    </source>
</evidence>